<gene>
    <name evidence="1" type="ORF">IHE45_12G017300</name>
</gene>
<dbReference type="EMBL" id="CM037022">
    <property type="protein sequence ID" value="KAH7666766.1"/>
    <property type="molecule type" value="Genomic_DNA"/>
</dbReference>
<accession>A0ACB7V0S4</accession>
<keyword evidence="1" id="KW-0808">Transferase</keyword>
<keyword evidence="1" id="KW-0418">Kinase</keyword>
<evidence type="ECO:0000313" key="1">
    <source>
        <dbReference type="EMBL" id="KAH7666766.1"/>
    </source>
</evidence>
<comment type="caution">
    <text evidence="1">The sequence shown here is derived from an EMBL/GenBank/DDBJ whole genome shotgun (WGS) entry which is preliminary data.</text>
</comment>
<proteinExistence type="predicted"/>
<keyword evidence="2" id="KW-1185">Reference proteome</keyword>
<keyword evidence="1" id="KW-0723">Serine/threonine-protein kinase</keyword>
<sequence length="191" mass="21496">MEWSMRLRVACYIAEALEYCINEARTLYFDLNPNKVLFDEADNPYLSCFGLAKNHRKSRCYHTNISYTPPECVTRINRSLPEIHVVGMVTTESMIYNFGNLLRDLLSGKQIPGNEAVRLVLGKKFPIILDSRLNGEYSIEEETALVKLTHQCLEHSPTDRPTITDVIATFAQVQSNAAGPSNAIPGTEQDT</sequence>
<evidence type="ECO:0000313" key="2">
    <source>
        <dbReference type="Proteomes" id="UP000827976"/>
    </source>
</evidence>
<reference evidence="2" key="1">
    <citation type="journal article" date="2022" name="Nat. Commun.">
        <title>Chromosome evolution and the genetic basis of agronomically important traits in greater yam.</title>
        <authorList>
            <person name="Bredeson J.V."/>
            <person name="Lyons J.B."/>
            <person name="Oniyinde I.O."/>
            <person name="Okereke N.R."/>
            <person name="Kolade O."/>
            <person name="Nnabue I."/>
            <person name="Nwadili C.O."/>
            <person name="Hribova E."/>
            <person name="Parker M."/>
            <person name="Nwogha J."/>
            <person name="Shu S."/>
            <person name="Carlson J."/>
            <person name="Kariba R."/>
            <person name="Muthemba S."/>
            <person name="Knop K."/>
            <person name="Barton G.J."/>
            <person name="Sherwood A.V."/>
            <person name="Lopez-Montes A."/>
            <person name="Asiedu R."/>
            <person name="Jamnadass R."/>
            <person name="Muchugi A."/>
            <person name="Goodstein D."/>
            <person name="Egesi C.N."/>
            <person name="Featherston J."/>
            <person name="Asfaw A."/>
            <person name="Simpson G.G."/>
            <person name="Dolezel J."/>
            <person name="Hendre P.S."/>
            <person name="Van Deynze A."/>
            <person name="Kumar P.L."/>
            <person name="Obidiegwu J.E."/>
            <person name="Bhattacharjee R."/>
            <person name="Rokhsar D.S."/>
        </authorList>
    </citation>
    <scope>NUCLEOTIDE SEQUENCE [LARGE SCALE GENOMIC DNA]</scope>
    <source>
        <strain evidence="2">cv. TDa95/00328</strain>
    </source>
</reference>
<protein>
    <submittedName>
        <fullName evidence="1">Non-specific serine/threonine protein kinase protein</fullName>
        <ecNumber evidence="1">2.7.11.1</ecNumber>
    </submittedName>
</protein>
<organism evidence="1 2">
    <name type="scientific">Dioscorea alata</name>
    <name type="common">Purple yam</name>
    <dbReference type="NCBI Taxonomy" id="55571"/>
    <lineage>
        <taxon>Eukaryota</taxon>
        <taxon>Viridiplantae</taxon>
        <taxon>Streptophyta</taxon>
        <taxon>Embryophyta</taxon>
        <taxon>Tracheophyta</taxon>
        <taxon>Spermatophyta</taxon>
        <taxon>Magnoliopsida</taxon>
        <taxon>Liliopsida</taxon>
        <taxon>Dioscoreales</taxon>
        <taxon>Dioscoreaceae</taxon>
        <taxon>Dioscorea</taxon>
    </lineage>
</organism>
<dbReference type="EC" id="2.7.11.1" evidence="1"/>
<dbReference type="Proteomes" id="UP000827976">
    <property type="component" value="Chromosome 12"/>
</dbReference>
<name>A0ACB7V0S4_DIOAL</name>